<evidence type="ECO:0000256" key="1">
    <source>
        <dbReference type="SAM" id="MobiDB-lite"/>
    </source>
</evidence>
<gene>
    <name evidence="4" type="ORF">AOZ06_17720</name>
</gene>
<evidence type="ECO:0000313" key="5">
    <source>
        <dbReference type="Proteomes" id="UP000063699"/>
    </source>
</evidence>
<name>A0A0N9HNJ8_9PSEU</name>
<feature type="signal peptide" evidence="2">
    <location>
        <begin position="1"/>
        <end position="27"/>
    </location>
</feature>
<feature type="chain" id="PRO_5006035330" description="Alpha-L-arabinofuranosidase B arabinose-binding domain-containing protein" evidence="2">
    <location>
        <begin position="28"/>
        <end position="686"/>
    </location>
</feature>
<dbReference type="Pfam" id="PF05270">
    <property type="entry name" value="AbfB"/>
    <property type="match status" value="1"/>
</dbReference>
<proteinExistence type="predicted"/>
<dbReference type="InterPro" id="IPR036195">
    <property type="entry name" value="AbfB_ABD_sf"/>
</dbReference>
<dbReference type="Gene3D" id="2.80.10.50">
    <property type="match status" value="1"/>
</dbReference>
<keyword evidence="5" id="KW-1185">Reference proteome</keyword>
<dbReference type="InterPro" id="IPR007934">
    <property type="entry name" value="AbfB_ABD"/>
</dbReference>
<dbReference type="KEGG" id="kphy:AOZ06_17720"/>
<sequence length="686" mass="75720">MYRSRFVAGTTVLALAAGLAGAPAAQAAPPAAPAVAADSVPVPEASAPDKIAAAAILGIQATENLILLKDSDFVFEMWREAVKRDLPEVRASAQLAFGAEGIQATYFIKNGMREAYERDKKKIQQDQDLATKARDTKQLAASILGVPITNELLVLNEKNFVHTMVLHALAGPKVKAAGTAAFNGSDEDRTRFVESGLRLAHEQDQLDKIKEETQAGSEEQAERIKIAARKRASAVVQGPQNLEFLKLPERTFVLELWGRAKDNSEVKSAAYEAAATEEGGEAARTAFVHTGIHAAQRTDDANLLAQISRDLRRRVLEIQAKAENSKLMLRLAGAARTVLATGSDMDVHRFFYTGRHQYLVQSLESVTDGMTGYFVRKHPDHNSARAWINEGPLEPKTGDGADASWRIWPGLADSDCYSFESVTQPNYYLRVADTHVNVQPTTGTPQFLKEATWCVRPGKSGPDRVSLESKSDPGRFLRHFYHYLYASSDGGPYTHDAPHKFAEDASWNVQGVNPVTTAITLRWQNDEPFRKQYVRPVGPEIVEGSIRHRKFEGGWFYWTRDSGVKAVYGVVGQKYEEVGAHKNPRLGVPITDELPTEPHEPPGTSSGGRYNHFANGGVIYYSARYGAHPIYGRILDEWHRVGAYNSQLKFPVKDEVDTPTGKSQEFQGGWLHWNSTTNAVTLQPRS</sequence>
<reference evidence="4 5" key="1">
    <citation type="submission" date="2015-07" db="EMBL/GenBank/DDBJ databases">
        <title>Genome sequencing of Kibdelosporangium phytohabitans.</title>
        <authorList>
            <person name="Qin S."/>
            <person name="Xing K."/>
        </authorList>
    </citation>
    <scope>NUCLEOTIDE SEQUENCE [LARGE SCALE GENOMIC DNA]</scope>
    <source>
        <strain evidence="4 5">KLBMP1111</strain>
    </source>
</reference>
<dbReference type="RefSeq" id="WP_054290415.1">
    <property type="nucleotide sequence ID" value="NZ_CP012752.1"/>
</dbReference>
<feature type="domain" description="Alpha-L-arabinofuranosidase B arabinose-binding" evidence="3">
    <location>
        <begin position="396"/>
        <end position="509"/>
    </location>
</feature>
<dbReference type="InterPro" id="IPR013207">
    <property type="entry name" value="LGFP"/>
</dbReference>
<protein>
    <recommendedName>
        <fullName evidence="3">Alpha-L-arabinofuranosidase B arabinose-binding domain-containing protein</fullName>
    </recommendedName>
</protein>
<dbReference type="Pfam" id="PF08310">
    <property type="entry name" value="LGFP"/>
    <property type="match status" value="3"/>
</dbReference>
<accession>A0A0N9HNJ8</accession>
<evidence type="ECO:0000256" key="2">
    <source>
        <dbReference type="SAM" id="SignalP"/>
    </source>
</evidence>
<dbReference type="STRING" id="860235.AOZ06_17720"/>
<dbReference type="CDD" id="cd23399">
    <property type="entry name" value="beta-trefoil_ABD_ABFB"/>
    <property type="match status" value="1"/>
</dbReference>
<dbReference type="AlphaFoldDB" id="A0A0N9HNJ8"/>
<evidence type="ECO:0000259" key="3">
    <source>
        <dbReference type="Pfam" id="PF05270"/>
    </source>
</evidence>
<feature type="region of interest" description="Disordered" evidence="1">
    <location>
        <begin position="586"/>
        <end position="609"/>
    </location>
</feature>
<dbReference type="OrthoDB" id="3635032at2"/>
<dbReference type="Proteomes" id="UP000063699">
    <property type="component" value="Chromosome"/>
</dbReference>
<evidence type="ECO:0000313" key="4">
    <source>
        <dbReference type="EMBL" id="ALG08508.1"/>
    </source>
</evidence>
<organism evidence="4 5">
    <name type="scientific">Kibdelosporangium phytohabitans</name>
    <dbReference type="NCBI Taxonomy" id="860235"/>
    <lineage>
        <taxon>Bacteria</taxon>
        <taxon>Bacillati</taxon>
        <taxon>Actinomycetota</taxon>
        <taxon>Actinomycetes</taxon>
        <taxon>Pseudonocardiales</taxon>
        <taxon>Pseudonocardiaceae</taxon>
        <taxon>Kibdelosporangium</taxon>
    </lineage>
</organism>
<dbReference type="GO" id="GO:0046556">
    <property type="term" value="F:alpha-L-arabinofuranosidase activity"/>
    <property type="evidence" value="ECO:0007669"/>
    <property type="project" value="InterPro"/>
</dbReference>
<keyword evidence="2" id="KW-0732">Signal</keyword>
<dbReference type="GO" id="GO:0046373">
    <property type="term" value="P:L-arabinose metabolic process"/>
    <property type="evidence" value="ECO:0007669"/>
    <property type="project" value="InterPro"/>
</dbReference>
<dbReference type="EMBL" id="CP012752">
    <property type="protein sequence ID" value="ALG08508.1"/>
    <property type="molecule type" value="Genomic_DNA"/>
</dbReference>
<dbReference type="SUPFAM" id="SSF110221">
    <property type="entry name" value="AbfB domain"/>
    <property type="match status" value="1"/>
</dbReference>